<accession>A0A540MYZ1</accession>
<dbReference type="Proteomes" id="UP000315295">
    <property type="component" value="Unassembled WGS sequence"/>
</dbReference>
<keyword evidence="2" id="KW-1185">Reference proteome</keyword>
<gene>
    <name evidence="1" type="ORF">C1H46_010387</name>
</gene>
<name>A0A540MYZ1_MALBA</name>
<reference evidence="1 2" key="1">
    <citation type="journal article" date="2019" name="G3 (Bethesda)">
        <title>Sequencing of a Wild Apple (Malus baccata) Genome Unravels the Differences Between Cultivated and Wild Apple Species Regarding Disease Resistance and Cold Tolerance.</title>
        <authorList>
            <person name="Chen X."/>
        </authorList>
    </citation>
    <scope>NUCLEOTIDE SEQUENCE [LARGE SCALE GENOMIC DNA]</scope>
    <source>
        <strain evidence="2">cv. Shandingzi</strain>
        <tissue evidence="1">Leaves</tissue>
    </source>
</reference>
<evidence type="ECO:0000313" key="2">
    <source>
        <dbReference type="Proteomes" id="UP000315295"/>
    </source>
</evidence>
<evidence type="ECO:0000313" key="1">
    <source>
        <dbReference type="EMBL" id="TQE04016.1"/>
    </source>
</evidence>
<dbReference type="EMBL" id="VIEB01000147">
    <property type="protein sequence ID" value="TQE04016.1"/>
    <property type="molecule type" value="Genomic_DNA"/>
</dbReference>
<dbReference type="AlphaFoldDB" id="A0A540MYZ1"/>
<organism evidence="1 2">
    <name type="scientific">Malus baccata</name>
    <name type="common">Siberian crab apple</name>
    <name type="synonym">Pyrus baccata</name>
    <dbReference type="NCBI Taxonomy" id="106549"/>
    <lineage>
        <taxon>Eukaryota</taxon>
        <taxon>Viridiplantae</taxon>
        <taxon>Streptophyta</taxon>
        <taxon>Embryophyta</taxon>
        <taxon>Tracheophyta</taxon>
        <taxon>Spermatophyta</taxon>
        <taxon>Magnoliopsida</taxon>
        <taxon>eudicotyledons</taxon>
        <taxon>Gunneridae</taxon>
        <taxon>Pentapetalae</taxon>
        <taxon>rosids</taxon>
        <taxon>fabids</taxon>
        <taxon>Rosales</taxon>
        <taxon>Rosaceae</taxon>
        <taxon>Amygdaloideae</taxon>
        <taxon>Maleae</taxon>
        <taxon>Malus</taxon>
    </lineage>
</organism>
<protein>
    <submittedName>
        <fullName evidence="1">Uncharacterized protein</fullName>
    </submittedName>
</protein>
<sequence>MEAVDGYGRNHVNHDVIIVDQMSHWDLVLLAIANDLFFIKEIDGEREERMGESEEGMERNL</sequence>
<proteinExistence type="predicted"/>
<comment type="caution">
    <text evidence="1">The sequence shown here is derived from an EMBL/GenBank/DDBJ whole genome shotgun (WGS) entry which is preliminary data.</text>
</comment>